<dbReference type="EMBL" id="CP023777">
    <property type="protein sequence ID" value="ATL45675.1"/>
    <property type="molecule type" value="Genomic_DNA"/>
</dbReference>
<evidence type="ECO:0000313" key="4">
    <source>
        <dbReference type="Proteomes" id="UP000220133"/>
    </source>
</evidence>
<dbReference type="OrthoDB" id="1452822at2"/>
<accession>A0A291QP41</accession>
<name>A0A291QP41_9BACT</name>
<dbReference type="AlphaFoldDB" id="A0A291QP41"/>
<sequence length="264" mass="29281">MTNQELSEIIERIAANKASADDLRKYDAWCNAMQDVPGAELPSNFDEKQQHMWERIQHTIDRPNRTGKIWFPAAAACIIILVITGTFAWKHYKSIPALQGNAVQHLADIAPGKHTGTLTLANGKQVQLSDISEGELLNEDGARISKTTDSTLVYQADIGSNGAPSLSYNILSTANAQQYQLTLPDGTKVWVNAATSLKFPVSFKGMANREVILDGEAYFEVAERVQQPFIVKTRGQEVRVLGTHFNINSYTDEPFVKPRYCKAL</sequence>
<dbReference type="Proteomes" id="UP000220133">
    <property type="component" value="Chromosome"/>
</dbReference>
<evidence type="ECO:0000256" key="1">
    <source>
        <dbReference type="SAM" id="Phobius"/>
    </source>
</evidence>
<dbReference type="RefSeq" id="WP_098192065.1">
    <property type="nucleotide sequence ID" value="NZ_CP023777.1"/>
</dbReference>
<feature type="domain" description="FecR protein" evidence="2">
    <location>
        <begin position="171"/>
        <end position="248"/>
    </location>
</feature>
<keyword evidence="4" id="KW-1185">Reference proteome</keyword>
<dbReference type="Gene3D" id="2.60.120.1440">
    <property type="match status" value="1"/>
</dbReference>
<dbReference type="GO" id="GO:0016989">
    <property type="term" value="F:sigma factor antagonist activity"/>
    <property type="evidence" value="ECO:0007669"/>
    <property type="project" value="TreeGrafter"/>
</dbReference>
<keyword evidence="1" id="KW-0472">Membrane</keyword>
<evidence type="ECO:0000313" key="3">
    <source>
        <dbReference type="EMBL" id="ATL45675.1"/>
    </source>
</evidence>
<feature type="transmembrane region" description="Helical" evidence="1">
    <location>
        <begin position="69"/>
        <end position="89"/>
    </location>
</feature>
<reference evidence="3 4" key="1">
    <citation type="submission" date="2017-10" db="EMBL/GenBank/DDBJ databases">
        <title>Paenichitinophaga pekingensis gen. nov., sp. nov., isolated from activated sludge.</title>
        <authorList>
            <person name="Jin D."/>
            <person name="Kong X."/>
            <person name="Deng Y."/>
            <person name="Bai Z."/>
        </authorList>
    </citation>
    <scope>NUCLEOTIDE SEQUENCE [LARGE SCALE GENOMIC DNA]</scope>
    <source>
        <strain evidence="3 4">13</strain>
    </source>
</reference>
<dbReference type="InterPro" id="IPR012373">
    <property type="entry name" value="Ferrdict_sens_TM"/>
</dbReference>
<organism evidence="3 4">
    <name type="scientific">Chitinophaga caeni</name>
    <dbReference type="NCBI Taxonomy" id="2029983"/>
    <lineage>
        <taxon>Bacteria</taxon>
        <taxon>Pseudomonadati</taxon>
        <taxon>Bacteroidota</taxon>
        <taxon>Chitinophagia</taxon>
        <taxon>Chitinophagales</taxon>
        <taxon>Chitinophagaceae</taxon>
        <taxon>Chitinophaga</taxon>
    </lineage>
</organism>
<evidence type="ECO:0000259" key="2">
    <source>
        <dbReference type="Pfam" id="PF04773"/>
    </source>
</evidence>
<dbReference type="KEGG" id="cbae:COR50_00020"/>
<dbReference type="PANTHER" id="PTHR30273">
    <property type="entry name" value="PERIPLASMIC SIGNAL SENSOR AND SIGMA FACTOR ACTIVATOR FECR-RELATED"/>
    <property type="match status" value="1"/>
</dbReference>
<keyword evidence="1" id="KW-0812">Transmembrane</keyword>
<keyword evidence="1" id="KW-1133">Transmembrane helix</keyword>
<protein>
    <recommendedName>
        <fullName evidence="2">FecR protein domain-containing protein</fullName>
    </recommendedName>
</protein>
<proteinExistence type="predicted"/>
<dbReference type="Pfam" id="PF04773">
    <property type="entry name" value="FecR"/>
    <property type="match status" value="1"/>
</dbReference>
<dbReference type="InterPro" id="IPR006860">
    <property type="entry name" value="FecR"/>
</dbReference>
<gene>
    <name evidence="3" type="ORF">COR50_00020</name>
</gene>
<dbReference type="PANTHER" id="PTHR30273:SF2">
    <property type="entry name" value="PROTEIN FECR"/>
    <property type="match status" value="1"/>
</dbReference>